<dbReference type="InterPro" id="IPR026002">
    <property type="entry name" value="ATC_hydrolase-like"/>
</dbReference>
<reference evidence="1 2" key="1">
    <citation type="journal article" date="2011" name="Stand. Genomic Sci.">
        <title>Complete genome sequence of Syntrophobotulus glycolicus type strain (FlGlyR).</title>
        <authorList>
            <person name="Han C."/>
            <person name="Mwirichia R."/>
            <person name="Chertkov O."/>
            <person name="Held B."/>
            <person name="Lapidus A."/>
            <person name="Nolan M."/>
            <person name="Lucas S."/>
            <person name="Hammon N."/>
            <person name="Deshpande S."/>
            <person name="Cheng J.F."/>
            <person name="Tapia R."/>
            <person name="Goodwin L."/>
            <person name="Pitluck S."/>
            <person name="Huntemann M."/>
            <person name="Liolios K."/>
            <person name="Ivanova N."/>
            <person name="Pagani I."/>
            <person name="Mavromatis K."/>
            <person name="Ovchinikova G."/>
            <person name="Pati A."/>
            <person name="Chen A."/>
            <person name="Palaniappan K."/>
            <person name="Land M."/>
            <person name="Hauser L."/>
            <person name="Brambilla E.M."/>
            <person name="Rohde M."/>
            <person name="Spring S."/>
            <person name="Sikorski J."/>
            <person name="Goker M."/>
            <person name="Woyke T."/>
            <person name="Bristow J."/>
            <person name="Eisen J.A."/>
            <person name="Markowitz V."/>
            <person name="Hugenholtz P."/>
            <person name="Kyrpides N.C."/>
            <person name="Klenk H.P."/>
            <person name="Detter J.C."/>
        </authorList>
    </citation>
    <scope>NUCLEOTIDE SEQUENCE [LARGE SCALE GENOMIC DNA]</scope>
    <source>
        <strain evidence="2">DSM 8271 / FlGlyR</strain>
    </source>
</reference>
<dbReference type="OrthoDB" id="1899188at2"/>
<accession>F0SZ59</accession>
<sequence>MRSFTPFSRKVWAGACETGGSPARKEVFSAESPQGKAGQGMKKFIKTYLIDEFGKREGESLDEKAEQKLAQLNNNAPGKSKTQQRYLMGSIFPVISVYQTFQQSGMTKEKAIIHMEKMIGENTRNHTRKMWEMLGKLPFFFSLFKLMFRKGLTGDSWDVSWVADNKTNFEFEIHRCLWHDMFKEYGCPELCAIFCHNDEINFTDVSKYLKFYRENSLGYGGAYCDFHFYAKERPGEK</sequence>
<evidence type="ECO:0008006" key="3">
    <source>
        <dbReference type="Google" id="ProtNLM"/>
    </source>
</evidence>
<dbReference type="STRING" id="645991.Sgly_2908"/>
<dbReference type="Proteomes" id="UP000007488">
    <property type="component" value="Chromosome"/>
</dbReference>
<keyword evidence="2" id="KW-1185">Reference proteome</keyword>
<dbReference type="AlphaFoldDB" id="F0SZ59"/>
<name>F0SZ59_SYNGF</name>
<evidence type="ECO:0000313" key="1">
    <source>
        <dbReference type="EMBL" id="ADY57177.1"/>
    </source>
</evidence>
<dbReference type="HOGENOM" id="CLU_102192_1_0_9"/>
<evidence type="ECO:0000313" key="2">
    <source>
        <dbReference type="Proteomes" id="UP000007488"/>
    </source>
</evidence>
<organism evidence="1 2">
    <name type="scientific">Syntrophobotulus glycolicus (strain DSM 8271 / FlGlyR)</name>
    <dbReference type="NCBI Taxonomy" id="645991"/>
    <lineage>
        <taxon>Bacteria</taxon>
        <taxon>Bacillati</taxon>
        <taxon>Bacillota</taxon>
        <taxon>Clostridia</taxon>
        <taxon>Eubacteriales</taxon>
        <taxon>Desulfitobacteriaceae</taxon>
        <taxon>Syntrophobotulus</taxon>
    </lineage>
</organism>
<protein>
    <recommendedName>
        <fullName evidence="3">L-2-amino-thiazoline-4-carboxylic acid hydrolase</fullName>
    </recommendedName>
</protein>
<reference evidence="2" key="2">
    <citation type="submission" date="2011-02" db="EMBL/GenBank/DDBJ databases">
        <title>The complete genome of Syntrophobotulus glycolicus DSM 8271.</title>
        <authorList>
            <person name="Lucas S."/>
            <person name="Copeland A."/>
            <person name="Lapidus A."/>
            <person name="Bruce D."/>
            <person name="Goodwin L."/>
            <person name="Pitluck S."/>
            <person name="Kyrpides N."/>
            <person name="Mavromatis K."/>
            <person name="Pagani I."/>
            <person name="Ivanova N."/>
            <person name="Mikhailova N."/>
            <person name="Chertkov O."/>
            <person name="Held B."/>
            <person name="Detter J.C."/>
            <person name="Tapia R."/>
            <person name="Han C."/>
            <person name="Land M."/>
            <person name="Hauser L."/>
            <person name="Markowitz V."/>
            <person name="Cheng J.-F."/>
            <person name="Hugenholtz P."/>
            <person name="Woyke T."/>
            <person name="Wu D."/>
            <person name="Spring S."/>
            <person name="Schroeder M."/>
            <person name="Brambilla E."/>
            <person name="Klenk H.-P."/>
            <person name="Eisen J.A."/>
        </authorList>
    </citation>
    <scope>NUCLEOTIDE SEQUENCE [LARGE SCALE GENOMIC DNA]</scope>
    <source>
        <strain evidence="2">DSM 8271 / FlGlyR</strain>
    </source>
</reference>
<dbReference type="EMBL" id="CP002547">
    <property type="protein sequence ID" value="ADY57177.1"/>
    <property type="molecule type" value="Genomic_DNA"/>
</dbReference>
<dbReference type="Pfam" id="PF14196">
    <property type="entry name" value="ATC_hydrolase"/>
    <property type="match status" value="1"/>
</dbReference>
<gene>
    <name evidence="1" type="ordered locus">Sgly_2908</name>
</gene>
<proteinExistence type="predicted"/>
<dbReference type="KEGG" id="sgy:Sgly_2908"/>
<dbReference type="eggNOG" id="ENOG502ZIYW">
    <property type="taxonomic scope" value="Bacteria"/>
</dbReference>